<keyword evidence="3" id="KW-1185">Reference proteome</keyword>
<organism evidence="2 3">
    <name type="scientific">Dipteronia dyeriana</name>
    <dbReference type="NCBI Taxonomy" id="168575"/>
    <lineage>
        <taxon>Eukaryota</taxon>
        <taxon>Viridiplantae</taxon>
        <taxon>Streptophyta</taxon>
        <taxon>Embryophyta</taxon>
        <taxon>Tracheophyta</taxon>
        <taxon>Spermatophyta</taxon>
        <taxon>Magnoliopsida</taxon>
        <taxon>eudicotyledons</taxon>
        <taxon>Gunneridae</taxon>
        <taxon>Pentapetalae</taxon>
        <taxon>rosids</taxon>
        <taxon>malvids</taxon>
        <taxon>Sapindales</taxon>
        <taxon>Sapindaceae</taxon>
        <taxon>Hippocastanoideae</taxon>
        <taxon>Acereae</taxon>
        <taxon>Dipteronia</taxon>
    </lineage>
</organism>
<proteinExistence type="predicted"/>
<dbReference type="Gene3D" id="3.60.10.10">
    <property type="entry name" value="Endonuclease/exonuclease/phosphatase"/>
    <property type="match status" value="1"/>
</dbReference>
<reference evidence="2" key="1">
    <citation type="journal article" date="2023" name="Plant J.">
        <title>Genome sequences and population genomics provide insights into the demographic history, inbreeding, and mutation load of two 'living fossil' tree species of Dipteronia.</title>
        <authorList>
            <person name="Feng Y."/>
            <person name="Comes H.P."/>
            <person name="Chen J."/>
            <person name="Zhu S."/>
            <person name="Lu R."/>
            <person name="Zhang X."/>
            <person name="Li P."/>
            <person name="Qiu J."/>
            <person name="Olsen K.M."/>
            <person name="Qiu Y."/>
        </authorList>
    </citation>
    <scope>NUCLEOTIDE SEQUENCE</scope>
    <source>
        <strain evidence="2">KIB01</strain>
    </source>
</reference>
<dbReference type="Proteomes" id="UP001280121">
    <property type="component" value="Unassembled WGS sequence"/>
</dbReference>
<protein>
    <submittedName>
        <fullName evidence="2">Uncharacterized protein</fullName>
    </submittedName>
</protein>
<dbReference type="InterPro" id="IPR036691">
    <property type="entry name" value="Endo/exonu/phosph_ase_sf"/>
</dbReference>
<name>A0AAD9X2M6_9ROSI</name>
<dbReference type="PANTHER" id="PTHR33710">
    <property type="entry name" value="BNAC02G09200D PROTEIN"/>
    <property type="match status" value="1"/>
</dbReference>
<feature type="region of interest" description="Disordered" evidence="1">
    <location>
        <begin position="1"/>
        <end position="23"/>
    </location>
</feature>
<comment type="caution">
    <text evidence="2">The sequence shown here is derived from an EMBL/GenBank/DDBJ whole genome shotgun (WGS) entry which is preliminary data.</text>
</comment>
<dbReference type="PANTHER" id="PTHR33710:SF64">
    <property type="entry name" value="ENDONUCLEASE_EXONUCLEASE_PHOSPHATASE DOMAIN-CONTAINING PROTEIN"/>
    <property type="match status" value="1"/>
</dbReference>
<dbReference type="SUPFAM" id="SSF56219">
    <property type="entry name" value="DNase I-like"/>
    <property type="match status" value="1"/>
</dbReference>
<dbReference type="EMBL" id="JANJYI010000004">
    <property type="protein sequence ID" value="KAK2651664.1"/>
    <property type="molecule type" value="Genomic_DNA"/>
</dbReference>
<evidence type="ECO:0000313" key="3">
    <source>
        <dbReference type="Proteomes" id="UP001280121"/>
    </source>
</evidence>
<evidence type="ECO:0000256" key="1">
    <source>
        <dbReference type="SAM" id="MobiDB-lite"/>
    </source>
</evidence>
<gene>
    <name evidence="2" type="ORF">Ddye_011520</name>
</gene>
<dbReference type="AlphaFoldDB" id="A0AAD9X2M6"/>
<evidence type="ECO:0000313" key="2">
    <source>
        <dbReference type="EMBL" id="KAK2651664.1"/>
    </source>
</evidence>
<accession>A0AAD9X2M6</accession>
<sequence length="277" mass="31219">MRFQKKSSSIKERKHKKEVSCGLLKKDKETNSDATPIKIVKHKGKQAIRKKSCSKRLFIFYPKAKLVLEKRKMVLGGSENYQEANGGTEAKVRSSYSNSIEGASDSQLQAKFQERDVGSNYSQSVKAQKVVEAQQRSNTSSSIEVVFERLLHVQKAAVRAEHEIGPKGHQVAFTMSWVLGRDFNTVLDPMEMRGGGRILSQIRSFKEFTLKAKVVNILMQGSACTWSNNRKKASLARLDRFLVSPIMLLWLPNIFQSGLSRNLSDHKSIIIGESLME</sequence>